<feature type="domain" description="BIG2" evidence="2">
    <location>
        <begin position="367"/>
        <end position="444"/>
    </location>
</feature>
<proteinExistence type="predicted"/>
<evidence type="ECO:0000313" key="4">
    <source>
        <dbReference type="Proteomes" id="UP000637074"/>
    </source>
</evidence>
<comment type="caution">
    <text evidence="3">The sequence shown here is derived from an EMBL/GenBank/DDBJ whole genome shotgun (WGS) entry which is preliminary data.</text>
</comment>
<feature type="domain" description="BIG2" evidence="2">
    <location>
        <begin position="200"/>
        <end position="277"/>
    </location>
</feature>
<evidence type="ECO:0000313" key="3">
    <source>
        <dbReference type="EMBL" id="GHI00015.1"/>
    </source>
</evidence>
<protein>
    <recommendedName>
        <fullName evidence="2">BIG2 domain-containing protein</fullName>
    </recommendedName>
</protein>
<dbReference type="RefSeq" id="WP_191275089.1">
    <property type="nucleotide sequence ID" value="NZ_BNDS01000017.1"/>
</dbReference>
<dbReference type="PANTHER" id="PTHR23019:SF0">
    <property type="entry name" value="NUCLEAR PORE MEMBRANE GLYCOPROTEIN 210"/>
    <property type="match status" value="1"/>
</dbReference>
<dbReference type="Gene3D" id="2.60.40.1080">
    <property type="match status" value="4"/>
</dbReference>
<dbReference type="InterPro" id="IPR008964">
    <property type="entry name" value="Invasin/intimin_cell_adhesion"/>
</dbReference>
<evidence type="ECO:0000256" key="1">
    <source>
        <dbReference type="SAM" id="SignalP"/>
    </source>
</evidence>
<feature type="chain" id="PRO_5045904884" description="BIG2 domain-containing protein" evidence="1">
    <location>
        <begin position="29"/>
        <end position="696"/>
    </location>
</feature>
<dbReference type="PANTHER" id="PTHR23019">
    <property type="entry name" value="NUCLEAR PORE MEMBRANE GLYCOPROTEIN GP210-RELATED"/>
    <property type="match status" value="1"/>
</dbReference>
<dbReference type="InterPro" id="IPR045197">
    <property type="entry name" value="NUP210-like"/>
</dbReference>
<feature type="signal peptide" evidence="1">
    <location>
        <begin position="1"/>
        <end position="28"/>
    </location>
</feature>
<keyword evidence="4" id="KW-1185">Reference proteome</keyword>
<dbReference type="InterPro" id="IPR003343">
    <property type="entry name" value="Big_2"/>
</dbReference>
<accession>A0ABQ3N5R3</accession>
<feature type="domain" description="BIG2" evidence="2">
    <location>
        <begin position="451"/>
        <end position="528"/>
    </location>
</feature>
<dbReference type="SMART" id="SM00635">
    <property type="entry name" value="BID_2"/>
    <property type="match status" value="4"/>
</dbReference>
<dbReference type="EMBL" id="BNDS01000017">
    <property type="protein sequence ID" value="GHI00015.1"/>
    <property type="molecule type" value="Genomic_DNA"/>
</dbReference>
<gene>
    <name evidence="3" type="ORF">AM1BK_35570</name>
</gene>
<organism evidence="3 4">
    <name type="scientific">Neobacillus kokaensis</name>
    <dbReference type="NCBI Taxonomy" id="2759023"/>
    <lineage>
        <taxon>Bacteria</taxon>
        <taxon>Bacillati</taxon>
        <taxon>Bacillota</taxon>
        <taxon>Bacilli</taxon>
        <taxon>Bacillales</taxon>
        <taxon>Bacillaceae</taxon>
        <taxon>Neobacillus</taxon>
    </lineage>
</organism>
<dbReference type="Pfam" id="PF02368">
    <property type="entry name" value="Big_2"/>
    <property type="match status" value="4"/>
</dbReference>
<name>A0ABQ3N5R3_9BACI</name>
<evidence type="ECO:0000259" key="2">
    <source>
        <dbReference type="SMART" id="SM00635"/>
    </source>
</evidence>
<sequence length="696" mass="73534">MKKKNGFFKVIVIMMLLLSLASGGKVQASGTYSFGDGTYTVGKEITAGLTKFSISEGSASISITRGSNSLIYETLSDNLFSLNQFTASLKNGDEIEVYLDYDAANITAQTIAAVDLKNISAGFYEVGSDLPAGTYTVQLNHPEDDYDSAYFTILDSNNAEKDYFSLYSDDEPFDYKLSNGDKVYISSLRGTLSLKEKILVPQSITVNKSSLSLMVNRTARLIATVQPSTAINKGISWTSANPEIATVDTNGNVNALKVGSTTITVTAKGAPAITKTIPVTVTKVVPTGLKLSKSALNITKNQTVKVTAAITPADAANKTVLWKTSNTKAATVDANGNIKGIANGTAVITATAADNTKVFKKVTVKVATKTVKVTKTKVSVTAGKTVTLTAVVSPSDSMDKTVKWKSSNTKIATVDSKGKVTCKKKGTAIITATVKGAKAASVKVTVTPPVAAKAVKVSKTSITLSKGKTYNLKATVSPSNTTNKTLKWKSSNTKVAKVDSKGKVTAVGAGTATITAATTNGKKATVKITVPYVKSLSAGKWKAGSDLPAGRYKITTNYGSGNLFIGMGTDRFVNEILSSEDDGFGVTVVTTDIKAGDSIEILGLNSVQFTRVKNVKSNTLHSGYWTVGKDINPGRYRITTTSESGNLIIERGSNLLVNEILTNKPDYFGVTSVTTTLKTGDRIMISGLDRVVFTKK</sequence>
<feature type="domain" description="BIG2" evidence="2">
    <location>
        <begin position="285"/>
        <end position="362"/>
    </location>
</feature>
<dbReference type="Proteomes" id="UP000637074">
    <property type="component" value="Unassembled WGS sequence"/>
</dbReference>
<keyword evidence="1" id="KW-0732">Signal</keyword>
<reference evidence="3 4" key="1">
    <citation type="journal article" date="2022" name="Int. J. Syst. Evol. Microbiol.">
        <title>Neobacillus kokaensis sp. nov., isolated from soil.</title>
        <authorList>
            <person name="Yuki K."/>
            <person name="Matsubara H."/>
            <person name="Yamaguchi S."/>
        </authorList>
    </citation>
    <scope>NUCLEOTIDE SEQUENCE [LARGE SCALE GENOMIC DNA]</scope>
    <source>
        <strain evidence="3 4">LOB 377</strain>
    </source>
</reference>
<dbReference type="SUPFAM" id="SSF49373">
    <property type="entry name" value="Invasin/intimin cell-adhesion fragments"/>
    <property type="match status" value="4"/>
</dbReference>